<dbReference type="PANTHER" id="PTHR11814">
    <property type="entry name" value="SULFATE TRANSPORTER"/>
    <property type="match status" value="1"/>
</dbReference>
<dbReference type="NCBIfam" id="TIGR00815">
    <property type="entry name" value="sulP"/>
    <property type="match status" value="1"/>
</dbReference>
<feature type="transmembrane region" description="Helical" evidence="6">
    <location>
        <begin position="393"/>
        <end position="415"/>
    </location>
</feature>
<accession>A0A7S1AGY3</accession>
<comment type="subcellular location">
    <subcellularLocation>
        <location evidence="1">Membrane</location>
        <topology evidence="1">Multi-pass membrane protein</topology>
    </subcellularLocation>
</comment>
<dbReference type="Pfam" id="PF01740">
    <property type="entry name" value="STAS"/>
    <property type="match status" value="1"/>
</dbReference>
<feature type="region of interest" description="Disordered" evidence="5">
    <location>
        <begin position="781"/>
        <end position="804"/>
    </location>
</feature>
<organism evidence="8">
    <name type="scientific">Noctiluca scintillans</name>
    <name type="common">Sea sparkle</name>
    <name type="synonym">Red tide dinoflagellate</name>
    <dbReference type="NCBI Taxonomy" id="2966"/>
    <lineage>
        <taxon>Eukaryota</taxon>
        <taxon>Sar</taxon>
        <taxon>Alveolata</taxon>
        <taxon>Dinophyceae</taxon>
        <taxon>Noctilucales</taxon>
        <taxon>Noctilucaceae</taxon>
        <taxon>Noctiluca</taxon>
    </lineage>
</organism>
<dbReference type="CDD" id="cd07042">
    <property type="entry name" value="STAS_SulP_like_sulfate_transporter"/>
    <property type="match status" value="1"/>
</dbReference>
<dbReference type="Gene3D" id="3.30.750.24">
    <property type="entry name" value="STAS domain"/>
    <property type="match status" value="1"/>
</dbReference>
<evidence type="ECO:0000256" key="2">
    <source>
        <dbReference type="ARBA" id="ARBA00022692"/>
    </source>
</evidence>
<evidence type="ECO:0000256" key="4">
    <source>
        <dbReference type="ARBA" id="ARBA00023136"/>
    </source>
</evidence>
<evidence type="ECO:0000256" key="6">
    <source>
        <dbReference type="SAM" id="Phobius"/>
    </source>
</evidence>
<evidence type="ECO:0000256" key="1">
    <source>
        <dbReference type="ARBA" id="ARBA00004141"/>
    </source>
</evidence>
<dbReference type="GO" id="GO:0055085">
    <property type="term" value="P:transmembrane transport"/>
    <property type="evidence" value="ECO:0007669"/>
    <property type="project" value="InterPro"/>
</dbReference>
<evidence type="ECO:0000313" key="8">
    <source>
        <dbReference type="EMBL" id="CAD8853187.1"/>
    </source>
</evidence>
<feature type="compositionally biased region" description="Basic and acidic residues" evidence="5">
    <location>
        <begin position="785"/>
        <end position="804"/>
    </location>
</feature>
<dbReference type="EMBL" id="HBFQ01038855">
    <property type="protein sequence ID" value="CAD8853187.1"/>
    <property type="molecule type" value="Transcribed_RNA"/>
</dbReference>
<dbReference type="InterPro" id="IPR001902">
    <property type="entry name" value="SLC26A/SulP_fam"/>
</dbReference>
<name>A0A7S1AGY3_NOCSC</name>
<proteinExistence type="predicted"/>
<feature type="transmembrane region" description="Helical" evidence="6">
    <location>
        <begin position="269"/>
        <end position="287"/>
    </location>
</feature>
<sequence length="804" mass="88640">MYNVAEAATQATLLHEQGRDEVLDVSDLTVNIQSLPEDVQDQTLAVLQERMVRGSIVHTSARLGRCEESSGVKLSDEGIPFYRKLMDKYLSVVTWLPRTTMASLRADIVAGITVAVMVIPQGMSYANIAGTDYIYGLYSAAVPPFFYAFFGNSKQLAVGPTAMVSLLVEAGLSTAVECDFEPANEFCKDTYTSYAVLTSLVMGVFQILSCLLGFGFIISFMGHPVASGFTSGAAIIIGLSQVKYIVGYDIPRTSRVHETIEGLIDNIDGLSWITLLLGFVWIGYLIGNRKLATRFKKQLGWMLPLGPLISSGVGILLIFLVTPLRDDDLDVQYIGDIPSGIFPVSVSDWKFENIPKVIPTALSATLIGFMESIAISKHLAALNGYEIEAGQELFALGMSNIAGSFFSCFPVTGSFSRSAVSYQCGAVTQLSGIITALVMLLTLLFLTPLFYYLPKFALAAIVITSVIPLVAFQQAIRLWRIKKIDFGLWVISFLGVLFIGVLEGIFIAVILSLVVVIYESARPQMVILWRIPGTAMYRNMKQETSGAFVPNVLILRIGASMYFANAAYIKETVLQYEKDLREFNPVEYVVLEMTAVVTLDSTAIQVIQDIVAHFRSRGIGVAFAMVGRRVEATMARANMKQEIGAHWFLPTVDEAVQYCLCRQYKKNKDSAKEDLQAAIPRLPSITLKDEIGFSNDVHFAHSAVFVQMSGEPAEVMGKIMTCFNLCGMTMMRAEMETVLDTMKHTFLVKSAAHEGKLFPNEKDLLMKKISDVMFSKVNMQEEVQTEAKTDEEAEDNPKMESNDV</sequence>
<dbReference type="InterPro" id="IPR036513">
    <property type="entry name" value="STAS_dom_sf"/>
</dbReference>
<gene>
    <name evidence="8" type="ORF">NSCI0253_LOCUS27537</name>
</gene>
<feature type="domain" description="STAS" evidence="7">
    <location>
        <begin position="542"/>
        <end position="659"/>
    </location>
</feature>
<keyword evidence="2 6" id="KW-0812">Transmembrane</keyword>
<evidence type="ECO:0000256" key="5">
    <source>
        <dbReference type="SAM" id="MobiDB-lite"/>
    </source>
</evidence>
<dbReference type="InterPro" id="IPR011547">
    <property type="entry name" value="SLC26A/SulP_dom"/>
</dbReference>
<reference evidence="8" key="1">
    <citation type="submission" date="2021-01" db="EMBL/GenBank/DDBJ databases">
        <authorList>
            <person name="Corre E."/>
            <person name="Pelletier E."/>
            <person name="Niang G."/>
            <person name="Scheremetjew M."/>
            <person name="Finn R."/>
            <person name="Kale V."/>
            <person name="Holt S."/>
            <person name="Cochrane G."/>
            <person name="Meng A."/>
            <person name="Brown T."/>
            <person name="Cohen L."/>
        </authorList>
    </citation>
    <scope>NUCLEOTIDE SEQUENCE</scope>
</reference>
<dbReference type="GO" id="GO:0016020">
    <property type="term" value="C:membrane"/>
    <property type="evidence" value="ECO:0007669"/>
    <property type="project" value="UniProtKB-SubCell"/>
</dbReference>
<dbReference type="InterPro" id="IPR002645">
    <property type="entry name" value="STAS_dom"/>
</dbReference>
<dbReference type="Pfam" id="PF00916">
    <property type="entry name" value="Sulfate_transp"/>
    <property type="match status" value="1"/>
</dbReference>
<keyword evidence="3 6" id="KW-1133">Transmembrane helix</keyword>
<dbReference type="SUPFAM" id="SSF52091">
    <property type="entry name" value="SpoIIaa-like"/>
    <property type="match status" value="1"/>
</dbReference>
<feature type="transmembrane region" description="Helical" evidence="6">
    <location>
        <begin position="427"/>
        <end position="450"/>
    </location>
</feature>
<evidence type="ECO:0000259" key="7">
    <source>
        <dbReference type="PROSITE" id="PS50801"/>
    </source>
</evidence>
<dbReference type="PROSITE" id="PS50801">
    <property type="entry name" value="STAS"/>
    <property type="match status" value="1"/>
</dbReference>
<evidence type="ECO:0000256" key="3">
    <source>
        <dbReference type="ARBA" id="ARBA00022989"/>
    </source>
</evidence>
<feature type="transmembrane region" description="Helical" evidence="6">
    <location>
        <begin position="456"/>
        <end position="476"/>
    </location>
</feature>
<feature type="transmembrane region" description="Helical" evidence="6">
    <location>
        <begin position="488"/>
        <end position="518"/>
    </location>
</feature>
<feature type="transmembrane region" description="Helical" evidence="6">
    <location>
        <begin position="108"/>
        <end position="127"/>
    </location>
</feature>
<feature type="transmembrane region" description="Helical" evidence="6">
    <location>
        <begin position="196"/>
        <end position="218"/>
    </location>
</feature>
<protein>
    <recommendedName>
        <fullName evidence="7">STAS domain-containing protein</fullName>
    </recommendedName>
</protein>
<feature type="transmembrane region" description="Helical" evidence="6">
    <location>
        <begin position="299"/>
        <end position="321"/>
    </location>
</feature>
<dbReference type="AlphaFoldDB" id="A0A7S1AGY3"/>
<feature type="transmembrane region" description="Helical" evidence="6">
    <location>
        <begin position="133"/>
        <end position="150"/>
    </location>
</feature>
<keyword evidence="4 6" id="KW-0472">Membrane</keyword>